<dbReference type="Pfam" id="PF13384">
    <property type="entry name" value="HTH_23"/>
    <property type="match status" value="1"/>
</dbReference>
<dbReference type="InterPro" id="IPR009057">
    <property type="entry name" value="Homeodomain-like_sf"/>
</dbReference>
<dbReference type="Pfam" id="PF00665">
    <property type="entry name" value="rve"/>
    <property type="match status" value="1"/>
</dbReference>
<dbReference type="PROSITE" id="PS50994">
    <property type="entry name" value="INTEGRASE"/>
    <property type="match status" value="1"/>
</dbReference>
<comment type="caution">
    <text evidence="3">The sequence shown here is derived from an EMBL/GenBank/DDBJ whole genome shotgun (WGS) entry which is preliminary data.</text>
</comment>
<evidence type="ECO:0000256" key="1">
    <source>
        <dbReference type="SAM" id="MobiDB-lite"/>
    </source>
</evidence>
<feature type="region of interest" description="Disordered" evidence="1">
    <location>
        <begin position="427"/>
        <end position="464"/>
    </location>
</feature>
<dbReference type="Gene3D" id="2.30.30.130">
    <property type="entry name" value="Transposase, Mu, C-terminal"/>
    <property type="match status" value="1"/>
</dbReference>
<evidence type="ECO:0000313" key="4">
    <source>
        <dbReference type="Proteomes" id="UP001501736"/>
    </source>
</evidence>
<feature type="compositionally biased region" description="Pro residues" evidence="1">
    <location>
        <begin position="436"/>
        <end position="450"/>
    </location>
</feature>
<dbReference type="EMBL" id="BAAAYG010000015">
    <property type="protein sequence ID" value="GAA3288178.1"/>
    <property type="molecule type" value="Genomic_DNA"/>
</dbReference>
<dbReference type="RefSeq" id="WP_344722150.1">
    <property type="nucleotide sequence ID" value="NZ_BAAAYG010000015.1"/>
</dbReference>
<evidence type="ECO:0000313" key="3">
    <source>
        <dbReference type="EMBL" id="GAA3288178.1"/>
    </source>
</evidence>
<proteinExistence type="predicted"/>
<dbReference type="InterPro" id="IPR015378">
    <property type="entry name" value="Transposase-like_Mu_C"/>
</dbReference>
<dbReference type="InterPro" id="IPR012337">
    <property type="entry name" value="RNaseH-like_sf"/>
</dbReference>
<dbReference type="InterPro" id="IPR036397">
    <property type="entry name" value="RNaseH_sf"/>
</dbReference>
<dbReference type="Pfam" id="PF09299">
    <property type="entry name" value="Mu-transpos_C"/>
    <property type="match status" value="1"/>
</dbReference>
<dbReference type="SUPFAM" id="SSF53098">
    <property type="entry name" value="Ribonuclease H-like"/>
    <property type="match status" value="1"/>
</dbReference>
<name>A0ABP6RF99_9MICC</name>
<protein>
    <submittedName>
        <fullName evidence="3">Mu transposase C-terminal domain-containing protein</fullName>
    </submittedName>
</protein>
<feature type="domain" description="Integrase catalytic" evidence="2">
    <location>
        <begin position="139"/>
        <end position="325"/>
    </location>
</feature>
<reference evidence="4" key="1">
    <citation type="journal article" date="2019" name="Int. J. Syst. Evol. Microbiol.">
        <title>The Global Catalogue of Microorganisms (GCM) 10K type strain sequencing project: providing services to taxonomists for standard genome sequencing and annotation.</title>
        <authorList>
            <consortium name="The Broad Institute Genomics Platform"/>
            <consortium name="The Broad Institute Genome Sequencing Center for Infectious Disease"/>
            <person name="Wu L."/>
            <person name="Ma J."/>
        </authorList>
    </citation>
    <scope>NUCLEOTIDE SEQUENCE [LARGE SCALE GENOMIC DNA]</scope>
    <source>
        <strain evidence="4">JCM 11483</strain>
    </source>
</reference>
<keyword evidence="4" id="KW-1185">Reference proteome</keyword>
<sequence>MDGLQKWKILRLHVEDGIPLASLARDTGIGTRTLSRWHSAYRAGGIAALERTPRGDAGTRRTAPELVGFVEHLALTRPRPRIATLHRLAAAEASRTDEKEPSYATVRSIVQALDPGMVTLALEGPASYRDRHELVYLHRAERPNALWQADHTELDILIKDPSGRPSRPWLTTIMDDYSRAICGYMVFGGAPSAMNTALALRQAIWPKSDPAWPMCGIPEVLYVDHGSDFTSHHLEYTAIALKIRIIHSTVARPQGRGKIERFFHTVNTELLATLPGHLTPGHAHPLPVLGLPGLDRAIRDFIGLYNQRTHTAIRTSPKASWIAEGWLPRLPESLEELDGLLLRVSKHRTVQRDGIHFQGQRYLSPTLASFVGRTVTIRYDPRDLSEVRVYDHDTFVCTAIDEAHPNQRYSLHDIETARRARRRQLRRDINDRIPTVPRPQPDPPAPPPPAQQKRKRLRTYEEDE</sequence>
<organism evidence="3 4">
    <name type="scientific">Nesterenkonia halobia</name>
    <dbReference type="NCBI Taxonomy" id="37922"/>
    <lineage>
        <taxon>Bacteria</taxon>
        <taxon>Bacillati</taxon>
        <taxon>Actinomycetota</taxon>
        <taxon>Actinomycetes</taxon>
        <taxon>Micrococcales</taxon>
        <taxon>Micrococcaceae</taxon>
        <taxon>Nesterenkonia</taxon>
    </lineage>
</organism>
<dbReference type="Proteomes" id="UP001501736">
    <property type="component" value="Unassembled WGS sequence"/>
</dbReference>
<accession>A0ABP6RF99</accession>
<gene>
    <name evidence="3" type="ORF">GCM10020260_26220</name>
</gene>
<dbReference type="Gene3D" id="3.30.420.10">
    <property type="entry name" value="Ribonuclease H-like superfamily/Ribonuclease H"/>
    <property type="match status" value="1"/>
</dbReference>
<dbReference type="InterPro" id="IPR001584">
    <property type="entry name" value="Integrase_cat-core"/>
</dbReference>
<dbReference type="InterPro" id="IPR009004">
    <property type="entry name" value="Transposase_Mu_C"/>
</dbReference>
<dbReference type="PANTHER" id="PTHR35004:SF6">
    <property type="entry name" value="TRANSPOSASE"/>
    <property type="match status" value="1"/>
</dbReference>
<dbReference type="SUPFAM" id="SSF50610">
    <property type="entry name" value="mu transposase, C-terminal domain"/>
    <property type="match status" value="1"/>
</dbReference>
<evidence type="ECO:0000259" key="2">
    <source>
        <dbReference type="PROSITE" id="PS50994"/>
    </source>
</evidence>
<dbReference type="SUPFAM" id="SSF46689">
    <property type="entry name" value="Homeodomain-like"/>
    <property type="match status" value="1"/>
</dbReference>
<dbReference type="PANTHER" id="PTHR35004">
    <property type="entry name" value="TRANSPOSASE RV3428C-RELATED"/>
    <property type="match status" value="1"/>
</dbReference>